<evidence type="ECO:0000313" key="3">
    <source>
        <dbReference type="EMBL" id="KGL42735.1"/>
    </source>
</evidence>
<evidence type="ECO:0000313" key="25">
    <source>
        <dbReference type="Proteomes" id="UP000519573"/>
    </source>
</evidence>
<proteinExistence type="inferred from homology"/>
<dbReference type="Gene3D" id="3.10.20.90">
    <property type="entry name" value="Phosphatidylinositol 3-kinase Catalytic Subunit, Chain A, domain 1"/>
    <property type="match status" value="1"/>
</dbReference>
<dbReference type="Proteomes" id="UP000574104">
    <property type="component" value="Unassembled WGS sequence"/>
</dbReference>
<dbReference type="Proteomes" id="UP000029844">
    <property type="component" value="Unassembled WGS sequence"/>
</dbReference>
<dbReference type="EMBL" id="JAARWW010000001">
    <property type="protein sequence ID" value="MBC2002384.1"/>
    <property type="molecule type" value="Genomic_DNA"/>
</dbReference>
<evidence type="ECO:0000313" key="19">
    <source>
        <dbReference type="EMBL" id="MBC2243248.1"/>
    </source>
</evidence>
<evidence type="ECO:0000313" key="7">
    <source>
        <dbReference type="EMBL" id="MBC1490910.1"/>
    </source>
</evidence>
<evidence type="ECO:0000313" key="43">
    <source>
        <dbReference type="Proteomes" id="UP000586951"/>
    </source>
</evidence>
<reference evidence="25 26" key="2">
    <citation type="submission" date="2020-03" db="EMBL/GenBank/DDBJ databases">
        <title>Soil Listeria distribution.</title>
        <authorList>
            <person name="Liao J."/>
            <person name="Wiedmann M."/>
        </authorList>
    </citation>
    <scope>NUCLEOTIDE SEQUENCE [LARGE SCALE GENOMIC DNA]</scope>
    <source>
        <strain evidence="22 40">FSL L7-0039</strain>
        <strain evidence="21 32">FSL L7-0051</strain>
        <strain evidence="20 42">FSL L7-0054</strain>
        <strain evidence="18 39">FSL L7-0149</strain>
        <strain evidence="19 38">FSL L7-0153</strain>
        <strain evidence="16 25">FSL L7-0245</strain>
        <strain evidence="17 30">FSL L7-0259</strain>
        <strain evidence="15 26">FSL L7-0360</strain>
        <strain evidence="14 35">FSL L7-0435</strain>
        <strain evidence="12 29">FSL L7-0978</strain>
        <strain evidence="13 37">FSL L7-0990</strain>
        <strain evidence="11 36">FSL L7-1017</strain>
        <strain evidence="10 41">FSL L7-1299</strain>
        <strain evidence="8 31">FSL L7-1387</strain>
        <strain evidence="9 43">FSL L7-1427</strain>
        <strain evidence="7 28">FSL L7-1547</strain>
        <strain evidence="6 33">FSL L7-1658</strain>
        <strain evidence="5 44">FSL L7-1681</strain>
        <strain evidence="4 27">FSL L7-1833</strain>
        <strain evidence="23 34">FSL L7-1850</strain>
    </source>
</reference>
<dbReference type="RefSeq" id="WP_036084580.1">
    <property type="nucleotide sequence ID" value="NZ_CBCSHQ010000001.1"/>
</dbReference>
<evidence type="ECO:0000313" key="14">
    <source>
        <dbReference type="EMBL" id="MBC2002384.1"/>
    </source>
</evidence>
<dbReference type="EMBL" id="JAASTX010000003">
    <property type="protein sequence ID" value="MBC1490910.1"/>
    <property type="molecule type" value="Genomic_DNA"/>
</dbReference>
<name>A0A099WF46_9LIST</name>
<dbReference type="EMBL" id="JAARXI010000010">
    <property type="protein sequence ID" value="MBC2118067.1"/>
    <property type="molecule type" value="Genomic_DNA"/>
</dbReference>
<evidence type="ECO:0000313" key="21">
    <source>
        <dbReference type="EMBL" id="MBC2292201.1"/>
    </source>
</evidence>
<comment type="caution">
    <text evidence="3">The sequence shown here is derived from an EMBL/GenBank/DDBJ whole genome shotgun (WGS) entry which is preliminary data.</text>
</comment>
<evidence type="ECO:0000313" key="20">
    <source>
        <dbReference type="EMBL" id="MBC2284105.1"/>
    </source>
</evidence>
<dbReference type="Proteomes" id="UP000532866">
    <property type="component" value="Unassembled WGS sequence"/>
</dbReference>
<dbReference type="EMBL" id="JAARVG010000007">
    <property type="protein sequence ID" value="MBC1793554.1"/>
    <property type="molecule type" value="Genomic_DNA"/>
</dbReference>
<evidence type="ECO:0000313" key="10">
    <source>
        <dbReference type="EMBL" id="MBC1617241.1"/>
    </source>
</evidence>
<dbReference type="Proteomes" id="UP000547643">
    <property type="component" value="Unassembled WGS sequence"/>
</dbReference>
<evidence type="ECO:0000313" key="44">
    <source>
        <dbReference type="Proteomes" id="UP000591929"/>
    </source>
</evidence>
<evidence type="ECO:0000313" key="32">
    <source>
        <dbReference type="Proteomes" id="UP000543005"/>
    </source>
</evidence>
<keyword evidence="24" id="KW-1185">Reference proteome</keyword>
<dbReference type="AlphaFoldDB" id="A0A099WF46"/>
<dbReference type="Proteomes" id="UP000586951">
    <property type="component" value="Unassembled WGS sequence"/>
</dbReference>
<dbReference type="EMBL" id="JAARSH010000009">
    <property type="protein sequence ID" value="MBC1617241.1"/>
    <property type="molecule type" value="Genomic_DNA"/>
</dbReference>
<dbReference type="InterPro" id="IPR029071">
    <property type="entry name" value="Ubiquitin-like_domsf"/>
</dbReference>
<evidence type="ECO:0000313" key="31">
    <source>
        <dbReference type="Proteomes" id="UP000541955"/>
    </source>
</evidence>
<evidence type="ECO:0000313" key="6">
    <source>
        <dbReference type="EMBL" id="MBC1400934.1"/>
    </source>
</evidence>
<evidence type="ECO:0000313" key="36">
    <source>
        <dbReference type="Proteomes" id="UP000547643"/>
    </source>
</evidence>
<evidence type="ECO:0000313" key="12">
    <source>
        <dbReference type="EMBL" id="MBC1793554.1"/>
    </source>
</evidence>
<evidence type="ECO:0000313" key="9">
    <source>
        <dbReference type="EMBL" id="MBC1565439.1"/>
    </source>
</evidence>
<dbReference type="OrthoDB" id="2456043at2"/>
<dbReference type="InterPro" id="IPR014921">
    <property type="entry name" value="EsaB"/>
</dbReference>
<dbReference type="EMBL" id="JAARZT010000004">
    <property type="protein sequence ID" value="MBC2292201.1"/>
    <property type="molecule type" value="Genomic_DNA"/>
</dbReference>
<dbReference type="eggNOG" id="COG5417">
    <property type="taxonomic scope" value="Bacteria"/>
</dbReference>
<dbReference type="Proteomes" id="UP000533953">
    <property type="component" value="Unassembled WGS sequence"/>
</dbReference>
<dbReference type="Proteomes" id="UP000585696">
    <property type="component" value="Unassembled WGS sequence"/>
</dbReference>
<dbReference type="EMBL" id="JAARUV010000002">
    <property type="protein sequence ID" value="MBC1779035.1"/>
    <property type="molecule type" value="Genomic_DNA"/>
</dbReference>
<protein>
    <recommendedName>
        <fullName evidence="45">Secretion accessory protein EsaB/YukD</fullName>
    </recommendedName>
</protein>
<comment type="similarity">
    <text evidence="1 2">Belongs to the EsaB family.</text>
</comment>
<accession>A0A099WF46</accession>
<evidence type="ECO:0000256" key="2">
    <source>
        <dbReference type="PIRNR" id="PIRNR037793"/>
    </source>
</evidence>
<evidence type="ECO:0008006" key="45">
    <source>
        <dbReference type="Google" id="ProtNLM"/>
    </source>
</evidence>
<evidence type="ECO:0000313" key="27">
    <source>
        <dbReference type="Proteomes" id="UP000532866"/>
    </source>
</evidence>
<dbReference type="SUPFAM" id="SSF54236">
    <property type="entry name" value="Ubiquitin-like"/>
    <property type="match status" value="1"/>
</dbReference>
<dbReference type="EMBL" id="JAARYD010000001">
    <property type="protein sequence ID" value="MBC2175208.1"/>
    <property type="molecule type" value="Genomic_DNA"/>
</dbReference>
<dbReference type="Proteomes" id="UP000591929">
    <property type="component" value="Unassembled WGS sequence"/>
</dbReference>
<evidence type="ECO:0000313" key="29">
    <source>
        <dbReference type="Proteomes" id="UP000539064"/>
    </source>
</evidence>
<dbReference type="EMBL" id="JAARZA010000003">
    <property type="protein sequence ID" value="MBC2240708.1"/>
    <property type="molecule type" value="Genomic_DNA"/>
</dbReference>
<evidence type="ECO:0000313" key="35">
    <source>
        <dbReference type="Proteomes" id="UP000546806"/>
    </source>
</evidence>
<evidence type="ECO:0000313" key="23">
    <source>
        <dbReference type="EMBL" id="MBC2371363.1"/>
    </source>
</evidence>
<dbReference type="STRING" id="1552123.EP57_04565"/>
<dbReference type="EMBL" id="JAARMV010000001">
    <property type="protein sequence ID" value="MBC2371363.1"/>
    <property type="molecule type" value="Genomic_DNA"/>
</dbReference>
<dbReference type="Proteomes" id="UP000546806">
    <property type="component" value="Unassembled WGS sequence"/>
</dbReference>
<dbReference type="EMBL" id="JAARPT010000002">
    <property type="protein sequence ID" value="MBC1400934.1"/>
    <property type="molecule type" value="Genomic_DNA"/>
</dbReference>
<evidence type="ECO:0000313" key="40">
    <source>
        <dbReference type="Proteomes" id="UP000565628"/>
    </source>
</evidence>
<evidence type="ECO:0000313" key="13">
    <source>
        <dbReference type="EMBL" id="MBC1796093.1"/>
    </source>
</evidence>
<dbReference type="Proteomes" id="UP000529446">
    <property type="component" value="Unassembled WGS sequence"/>
</dbReference>
<evidence type="ECO:0000313" key="15">
    <source>
        <dbReference type="EMBL" id="MBC2118067.1"/>
    </source>
</evidence>
<dbReference type="EMBL" id="JAARYH010000004">
    <property type="protein sequence ID" value="MBC2167147.1"/>
    <property type="molecule type" value="Genomic_DNA"/>
</dbReference>
<evidence type="ECO:0000313" key="38">
    <source>
        <dbReference type="Proteomes" id="UP000550367"/>
    </source>
</evidence>
<evidence type="ECO:0000313" key="30">
    <source>
        <dbReference type="Proteomes" id="UP000541735"/>
    </source>
</evidence>
<dbReference type="GeneID" id="58716679"/>
<dbReference type="Proteomes" id="UP000548082">
    <property type="component" value="Unassembled WGS sequence"/>
</dbReference>
<evidence type="ECO:0000313" key="42">
    <source>
        <dbReference type="Proteomes" id="UP000585696"/>
    </source>
</evidence>
<dbReference type="Pfam" id="PF08817">
    <property type="entry name" value="YukD"/>
    <property type="match status" value="1"/>
</dbReference>
<dbReference type="EMBL" id="JAARYY010000002">
    <property type="protein sequence ID" value="MBC2243248.1"/>
    <property type="molecule type" value="Genomic_DNA"/>
</dbReference>
<evidence type="ECO:0000313" key="4">
    <source>
        <dbReference type="EMBL" id="MBC1331923.1"/>
    </source>
</evidence>
<dbReference type="Proteomes" id="UP000543005">
    <property type="component" value="Unassembled WGS sequence"/>
</dbReference>
<dbReference type="Proteomes" id="UP000565628">
    <property type="component" value="Unassembled WGS sequence"/>
</dbReference>
<sequence>MAQDTHINVTINFKKWGGRTHDLRIPKHQPVKALLLNLVETLKMTQPNMSHCAIKVANKELLLTDDDRLTDFQITDGDIIEIL</sequence>
<evidence type="ECO:0000313" key="24">
    <source>
        <dbReference type="Proteomes" id="UP000029844"/>
    </source>
</evidence>
<evidence type="ECO:0000313" key="8">
    <source>
        <dbReference type="EMBL" id="MBC1561443.1"/>
    </source>
</evidence>
<evidence type="ECO:0000313" key="18">
    <source>
        <dbReference type="EMBL" id="MBC2240708.1"/>
    </source>
</evidence>
<evidence type="ECO:0000313" key="28">
    <source>
        <dbReference type="Proteomes" id="UP000533953"/>
    </source>
</evidence>
<dbReference type="EMBL" id="JAARVD010000002">
    <property type="protein sequence ID" value="MBC1796093.1"/>
    <property type="molecule type" value="Genomic_DNA"/>
</dbReference>
<dbReference type="Proteomes" id="UP000553016">
    <property type="component" value="Unassembled WGS sequence"/>
</dbReference>
<gene>
    <name evidence="3" type="ORF">EP57_04565</name>
    <name evidence="4" type="ORF">HB759_08230</name>
    <name evidence="6" type="ORF">HB836_04935</name>
    <name evidence="5" type="ORF">HB847_03180</name>
    <name evidence="8" type="ORF">HB902_05130</name>
    <name evidence="10" type="ORF">HB904_13630</name>
    <name evidence="9" type="ORF">HB907_08475</name>
    <name evidence="23" type="ORF">HBP98_05000</name>
    <name evidence="11" type="ORF">HCA46_09315</name>
    <name evidence="12" type="ORF">HCA52_09020</name>
    <name evidence="13" type="ORF">HCA55_05105</name>
    <name evidence="14" type="ORF">HCA78_01300</name>
    <name evidence="15" type="ORF">HCB06_15650</name>
    <name evidence="19" type="ORF">HCB25_04150</name>
    <name evidence="16" type="ORF">HCB26_11265</name>
    <name evidence="17" type="ORF">HCB27_01160</name>
    <name evidence="18" type="ORF">HCB35_09460</name>
    <name evidence="20" type="ORF">HCB69_06920</name>
    <name evidence="21" type="ORF">HCC36_03060</name>
    <name evidence="7" type="ORF">HCI99_03645</name>
    <name evidence="22" type="ORF">HCJ81_12165</name>
</gene>
<dbReference type="Proteomes" id="UP000541955">
    <property type="component" value="Unassembled WGS sequence"/>
</dbReference>
<dbReference type="InterPro" id="IPR024962">
    <property type="entry name" value="YukD-like"/>
</dbReference>
<dbReference type="EMBL" id="JAARPL010000002">
    <property type="protein sequence ID" value="MBC1371360.1"/>
    <property type="molecule type" value="Genomic_DNA"/>
</dbReference>
<evidence type="ECO:0000313" key="39">
    <source>
        <dbReference type="Proteomes" id="UP000553016"/>
    </source>
</evidence>
<evidence type="ECO:0000313" key="37">
    <source>
        <dbReference type="Proteomes" id="UP000548082"/>
    </source>
</evidence>
<evidence type="ECO:0000313" key="22">
    <source>
        <dbReference type="EMBL" id="MBC2311649.1"/>
    </source>
</evidence>
<dbReference type="EMBL" id="JAARRW010000002">
    <property type="protein sequence ID" value="MBC1561443.1"/>
    <property type="molecule type" value="Genomic_DNA"/>
</dbReference>
<dbReference type="EMBL" id="JAARRU010000002">
    <property type="protein sequence ID" value="MBC1565439.1"/>
    <property type="molecule type" value="Genomic_DNA"/>
</dbReference>
<evidence type="ECO:0000313" key="34">
    <source>
        <dbReference type="Proteomes" id="UP000546244"/>
    </source>
</evidence>
<reference evidence="3 24" key="1">
    <citation type="submission" date="2014-05" db="EMBL/GenBank/DDBJ databases">
        <title>Novel Listeriaceae from food processing environments.</title>
        <authorList>
            <person name="den Bakker H.C."/>
        </authorList>
    </citation>
    <scope>NUCLEOTIDE SEQUENCE [LARGE SCALE GENOMIC DNA]</scope>
    <source>
        <strain evidence="3 24">FSL A5-0281</strain>
    </source>
</reference>
<evidence type="ECO:0000313" key="17">
    <source>
        <dbReference type="EMBL" id="MBC2175208.1"/>
    </source>
</evidence>
<dbReference type="Proteomes" id="UP000546244">
    <property type="component" value="Unassembled WGS sequence"/>
</dbReference>
<evidence type="ECO:0000313" key="5">
    <source>
        <dbReference type="EMBL" id="MBC1371360.1"/>
    </source>
</evidence>
<dbReference type="Proteomes" id="UP000539064">
    <property type="component" value="Unassembled WGS sequence"/>
</dbReference>
<evidence type="ECO:0000313" key="16">
    <source>
        <dbReference type="EMBL" id="MBC2167147.1"/>
    </source>
</evidence>
<organism evidence="3 24">
    <name type="scientific">Listeria booriae</name>
    <dbReference type="NCBI Taxonomy" id="1552123"/>
    <lineage>
        <taxon>Bacteria</taxon>
        <taxon>Bacillati</taxon>
        <taxon>Bacillota</taxon>
        <taxon>Bacilli</taxon>
        <taxon>Bacillales</taxon>
        <taxon>Listeriaceae</taxon>
        <taxon>Listeria</taxon>
    </lineage>
</organism>
<dbReference type="Proteomes" id="UP000544413">
    <property type="component" value="Unassembled WGS sequence"/>
</dbReference>
<dbReference type="EMBL" id="JNFA01000011">
    <property type="protein sequence ID" value="KGL42735.1"/>
    <property type="molecule type" value="Genomic_DNA"/>
</dbReference>
<dbReference type="EMBL" id="JAAROL010000002">
    <property type="protein sequence ID" value="MBC1331923.1"/>
    <property type="molecule type" value="Genomic_DNA"/>
</dbReference>
<dbReference type="Proteomes" id="UP000519573">
    <property type="component" value="Unassembled WGS sequence"/>
</dbReference>
<evidence type="ECO:0000313" key="26">
    <source>
        <dbReference type="Proteomes" id="UP000529446"/>
    </source>
</evidence>
<dbReference type="EMBL" id="JAASWV010000017">
    <property type="protein sequence ID" value="MBC2311649.1"/>
    <property type="molecule type" value="Genomic_DNA"/>
</dbReference>
<evidence type="ECO:0000313" key="41">
    <source>
        <dbReference type="Proteomes" id="UP000574104"/>
    </source>
</evidence>
<dbReference type="Proteomes" id="UP000550367">
    <property type="component" value="Unassembled WGS sequence"/>
</dbReference>
<dbReference type="Proteomes" id="UP000541735">
    <property type="component" value="Unassembled WGS sequence"/>
</dbReference>
<dbReference type="PIRSF" id="PIRSF037793">
    <property type="entry name" value="DUF_ubiquitin-like_YukD"/>
    <property type="match status" value="1"/>
</dbReference>
<dbReference type="EMBL" id="JAARZS010000014">
    <property type="protein sequence ID" value="MBC2284105.1"/>
    <property type="molecule type" value="Genomic_DNA"/>
</dbReference>
<evidence type="ECO:0000256" key="1">
    <source>
        <dbReference type="ARBA" id="ARBA00011007"/>
    </source>
</evidence>
<evidence type="ECO:0000313" key="11">
    <source>
        <dbReference type="EMBL" id="MBC1779035.1"/>
    </source>
</evidence>
<evidence type="ECO:0000313" key="33">
    <source>
        <dbReference type="Proteomes" id="UP000544413"/>
    </source>
</evidence>